<feature type="binding site" evidence="3">
    <location>
        <position position="201"/>
    </location>
    <ligand>
        <name>Zn(2+)</name>
        <dbReference type="ChEBI" id="CHEBI:29105"/>
        <label>1</label>
    </ligand>
</feature>
<dbReference type="SUPFAM" id="SSF55031">
    <property type="entry name" value="Bacterial exopeptidase dimerisation domain"/>
    <property type="match status" value="1"/>
</dbReference>
<dbReference type="CDD" id="cd03884">
    <property type="entry name" value="M20_bAS"/>
    <property type="match status" value="1"/>
</dbReference>
<dbReference type="Pfam" id="PF01546">
    <property type="entry name" value="Peptidase_M20"/>
    <property type="match status" value="1"/>
</dbReference>
<dbReference type="PANTHER" id="PTHR32494">
    <property type="entry name" value="ALLANTOATE DEIMINASE-RELATED"/>
    <property type="match status" value="1"/>
</dbReference>
<reference evidence="5 6" key="1">
    <citation type="journal article" date="2018" name="Nat. Biotechnol.">
        <title>A standardized bacterial taxonomy based on genome phylogeny substantially revises the tree of life.</title>
        <authorList>
            <person name="Parks D.H."/>
            <person name="Chuvochina M."/>
            <person name="Waite D.W."/>
            <person name="Rinke C."/>
            <person name="Skarshewski A."/>
            <person name="Chaumeil P.A."/>
            <person name="Hugenholtz P."/>
        </authorList>
    </citation>
    <scope>NUCLEOTIDE SEQUENCE [LARGE SCALE GENOMIC DNA]</scope>
    <source>
        <strain evidence="5">UBA11247</strain>
    </source>
</reference>
<dbReference type="Gene3D" id="3.30.70.360">
    <property type="match status" value="1"/>
</dbReference>
<name>A0A3D4SVK5_9CORY</name>
<dbReference type="GO" id="GO:0046872">
    <property type="term" value="F:metal ion binding"/>
    <property type="evidence" value="ECO:0007669"/>
    <property type="project" value="UniProtKB-KW"/>
</dbReference>
<comment type="cofactor">
    <cofactor evidence="3">
        <name>Zn(2+)</name>
        <dbReference type="ChEBI" id="CHEBI:29105"/>
    </cofactor>
    <text evidence="3">Binds 2 Zn(2+) ions per subunit.</text>
</comment>
<protein>
    <submittedName>
        <fullName evidence="5">Zn-dependent hydrolase</fullName>
    </submittedName>
</protein>
<feature type="region of interest" description="Disordered" evidence="4">
    <location>
        <begin position="425"/>
        <end position="448"/>
    </location>
</feature>
<dbReference type="PIRSF" id="PIRSF001235">
    <property type="entry name" value="Amidase_carbamoylase"/>
    <property type="match status" value="1"/>
</dbReference>
<dbReference type="AlphaFoldDB" id="A0A3D4SVK5"/>
<dbReference type="Proteomes" id="UP000261739">
    <property type="component" value="Unassembled WGS sequence"/>
</dbReference>
<gene>
    <name evidence="5" type="ORF">DIW82_00520</name>
</gene>
<feature type="compositionally biased region" description="Low complexity" evidence="4">
    <location>
        <begin position="429"/>
        <end position="448"/>
    </location>
</feature>
<evidence type="ECO:0000313" key="6">
    <source>
        <dbReference type="Proteomes" id="UP000261739"/>
    </source>
</evidence>
<evidence type="ECO:0000256" key="3">
    <source>
        <dbReference type="PIRSR" id="PIRSR001235-1"/>
    </source>
</evidence>
<keyword evidence="3" id="KW-0862">Zinc</keyword>
<sequence length="448" mass="47515">MTSEPDLPAATAVTGLTDEDFLADFHHTTVYGATAAGGIDRQAGTAEHGAVRAWFRARAEALGMTVTVDGIGNQYATYRWLPDGPTVLTGSHLDSQPLGGRFDGTYGVITALHAAARLNGEVRAGRLDPVHNLTVVDWFNEEGARFAPSIMGSSAMVGIKDRDEMLAVTDVDGVTVRDALESIGCLGTDAAPDVAAYAEIHIEQGRLLERNHTTIGAVTQSWYTQKLVVAVKGEQSHTGATVMADRHDALVAAAKIVVFTEDVVADYEPEKIVTSVGQFTVHPNSPIVVPREVDLVIDLRASAAADVLSARDTLRRKIADLAAERDIRIDVEDFDIRDIQHYPLDGVELTEKAAADAGVSCMRLETMAGHDSVAVNRIAPSVMVFIPSVDGVSHCEREFSTDGDMVAGVAAFTQIAGRLVTGALDTTAPGEPLTTGSSTTGPSTTERI</sequence>
<keyword evidence="2 5" id="KW-0378">Hydrolase</keyword>
<feature type="binding site" evidence="3">
    <location>
        <position position="103"/>
    </location>
    <ligand>
        <name>Zn(2+)</name>
        <dbReference type="ChEBI" id="CHEBI:29105"/>
        <label>1</label>
    </ligand>
</feature>
<dbReference type="GO" id="GO:0016813">
    <property type="term" value="F:hydrolase activity, acting on carbon-nitrogen (but not peptide) bonds, in linear amidines"/>
    <property type="evidence" value="ECO:0007669"/>
    <property type="project" value="InterPro"/>
</dbReference>
<feature type="binding site" evidence="3">
    <location>
        <position position="394"/>
    </location>
    <ligand>
        <name>Zn(2+)</name>
        <dbReference type="ChEBI" id="CHEBI:29105"/>
        <label>2</label>
    </ligand>
</feature>
<proteinExistence type="inferred from homology"/>
<dbReference type="STRING" id="863239.GCA_000213935_00810"/>
<dbReference type="RefSeq" id="WP_273050885.1">
    <property type="nucleotide sequence ID" value="NZ_DAITTW010000002.1"/>
</dbReference>
<feature type="binding site" evidence="3">
    <location>
        <position position="142"/>
    </location>
    <ligand>
        <name>Zn(2+)</name>
        <dbReference type="ChEBI" id="CHEBI:29105"/>
        <label>2</label>
    </ligand>
</feature>
<comment type="similarity">
    <text evidence="1">Belongs to the peptidase M20 family.</text>
</comment>
<feature type="binding site" evidence="3">
    <location>
        <position position="92"/>
    </location>
    <ligand>
        <name>Zn(2+)</name>
        <dbReference type="ChEBI" id="CHEBI:29105"/>
        <label>1</label>
    </ligand>
</feature>
<dbReference type="InterPro" id="IPR010158">
    <property type="entry name" value="Amidase_Cbmase"/>
</dbReference>
<dbReference type="InterPro" id="IPR036264">
    <property type="entry name" value="Bact_exopeptidase_dim_dom"/>
</dbReference>
<dbReference type="InterPro" id="IPR002933">
    <property type="entry name" value="Peptidase_M20"/>
</dbReference>
<organism evidence="5 6">
    <name type="scientific">Corynebacterium nuruki</name>
    <dbReference type="NCBI Taxonomy" id="1032851"/>
    <lineage>
        <taxon>Bacteria</taxon>
        <taxon>Bacillati</taxon>
        <taxon>Actinomycetota</taxon>
        <taxon>Actinomycetes</taxon>
        <taxon>Mycobacteriales</taxon>
        <taxon>Corynebacteriaceae</taxon>
        <taxon>Corynebacterium</taxon>
    </lineage>
</organism>
<comment type="caution">
    <text evidence="5">The sequence shown here is derived from an EMBL/GenBank/DDBJ whole genome shotgun (WGS) entry which is preliminary data.</text>
</comment>
<evidence type="ECO:0000256" key="4">
    <source>
        <dbReference type="SAM" id="MobiDB-lite"/>
    </source>
</evidence>
<dbReference type="SUPFAM" id="SSF53187">
    <property type="entry name" value="Zn-dependent exopeptidases"/>
    <property type="match status" value="1"/>
</dbReference>
<evidence type="ECO:0000256" key="2">
    <source>
        <dbReference type="ARBA" id="ARBA00022801"/>
    </source>
</evidence>
<feature type="binding site" evidence="3">
    <location>
        <position position="103"/>
    </location>
    <ligand>
        <name>Zn(2+)</name>
        <dbReference type="ChEBI" id="CHEBI:29105"/>
        <label>2</label>
    </ligand>
</feature>
<evidence type="ECO:0000313" key="5">
    <source>
        <dbReference type="EMBL" id="HCT13306.1"/>
    </source>
</evidence>
<dbReference type="NCBIfam" id="TIGR01879">
    <property type="entry name" value="hydantase"/>
    <property type="match status" value="1"/>
</dbReference>
<dbReference type="PANTHER" id="PTHR32494:SF5">
    <property type="entry name" value="ALLANTOATE AMIDOHYDROLASE"/>
    <property type="match status" value="1"/>
</dbReference>
<evidence type="ECO:0000256" key="1">
    <source>
        <dbReference type="ARBA" id="ARBA00006153"/>
    </source>
</evidence>
<dbReference type="Gene3D" id="3.40.630.10">
    <property type="entry name" value="Zn peptidases"/>
    <property type="match status" value="1"/>
</dbReference>
<keyword evidence="3" id="KW-0479">Metal-binding</keyword>
<accession>A0A3D4SVK5</accession>
<dbReference type="EMBL" id="DQID01000009">
    <property type="protein sequence ID" value="HCT13306.1"/>
    <property type="molecule type" value="Genomic_DNA"/>
</dbReference>